<dbReference type="EMBL" id="CAEZSU010000089">
    <property type="protein sequence ID" value="CAB4552020.1"/>
    <property type="molecule type" value="Genomic_DNA"/>
</dbReference>
<protein>
    <submittedName>
        <fullName evidence="1">Unannotated protein</fullName>
    </submittedName>
</protein>
<sequence length="268" mass="29213">MVNIVTRPIENSIGAEKFNLPPHIVAVQFRIFTPVGTAMNIVVSENAVTEIGPIPETNMWWAQTPQPMKPMAIPENTMNGYPKIGLRAKVGRISETRPKAGRIMRYTSGCPKIQNKCSHNSGLAPFATLKKFASNSRSSMSRTWADVSTGIAKSSKNCDTSAIQVKIGIRMSVMPGARILSTVTMRFTAPVSEAIPVMIKPRFQKSTPWVGEKMTPLFGAYMNQPPSAPPPSNQLELRKTPPAKNAQKLNALIRGNATSRAPICSGIR</sequence>
<gene>
    <name evidence="1" type="ORF">UFOPK1495_00936</name>
</gene>
<accession>A0A6J6CKG4</accession>
<proteinExistence type="predicted"/>
<dbReference type="AlphaFoldDB" id="A0A6J6CKG4"/>
<reference evidence="1" key="1">
    <citation type="submission" date="2020-05" db="EMBL/GenBank/DDBJ databases">
        <authorList>
            <person name="Chiriac C."/>
            <person name="Salcher M."/>
            <person name="Ghai R."/>
            <person name="Kavagutti S V."/>
        </authorList>
    </citation>
    <scope>NUCLEOTIDE SEQUENCE</scope>
</reference>
<evidence type="ECO:0000313" key="1">
    <source>
        <dbReference type="EMBL" id="CAB4552020.1"/>
    </source>
</evidence>
<name>A0A6J6CKG4_9ZZZZ</name>
<organism evidence="1">
    <name type="scientific">freshwater metagenome</name>
    <dbReference type="NCBI Taxonomy" id="449393"/>
    <lineage>
        <taxon>unclassified sequences</taxon>
        <taxon>metagenomes</taxon>
        <taxon>ecological metagenomes</taxon>
    </lineage>
</organism>